<protein>
    <submittedName>
        <fullName evidence="2">Uncharacterized protein</fullName>
    </submittedName>
</protein>
<evidence type="ECO:0000256" key="1">
    <source>
        <dbReference type="SAM" id="MobiDB-lite"/>
    </source>
</evidence>
<gene>
    <name evidence="2" type="ORF">DEA37_0007636</name>
</gene>
<accession>A0A5J4P0V8</accession>
<evidence type="ECO:0000313" key="2">
    <source>
        <dbReference type="EMBL" id="KAA3681575.1"/>
    </source>
</evidence>
<feature type="region of interest" description="Disordered" evidence="1">
    <location>
        <begin position="441"/>
        <end position="465"/>
    </location>
</feature>
<keyword evidence="3" id="KW-1185">Reference proteome</keyword>
<comment type="caution">
    <text evidence="2">The sequence shown here is derived from an EMBL/GenBank/DDBJ whole genome shotgun (WGS) entry which is preliminary data.</text>
</comment>
<organism evidence="2 3">
    <name type="scientific">Paragonimus westermani</name>
    <dbReference type="NCBI Taxonomy" id="34504"/>
    <lineage>
        <taxon>Eukaryota</taxon>
        <taxon>Metazoa</taxon>
        <taxon>Spiralia</taxon>
        <taxon>Lophotrochozoa</taxon>
        <taxon>Platyhelminthes</taxon>
        <taxon>Trematoda</taxon>
        <taxon>Digenea</taxon>
        <taxon>Plagiorchiida</taxon>
        <taxon>Troglotremata</taxon>
        <taxon>Troglotrematidae</taxon>
        <taxon>Paragonimus</taxon>
    </lineage>
</organism>
<name>A0A5J4P0V8_9TREM</name>
<proteinExistence type="predicted"/>
<feature type="region of interest" description="Disordered" evidence="1">
    <location>
        <begin position="774"/>
        <end position="796"/>
    </location>
</feature>
<dbReference type="Proteomes" id="UP000324629">
    <property type="component" value="Unassembled WGS sequence"/>
</dbReference>
<dbReference type="EMBL" id="QNGE01000172">
    <property type="protein sequence ID" value="KAA3681575.1"/>
    <property type="molecule type" value="Genomic_DNA"/>
</dbReference>
<feature type="region of interest" description="Disordered" evidence="1">
    <location>
        <begin position="478"/>
        <end position="542"/>
    </location>
</feature>
<evidence type="ECO:0000313" key="3">
    <source>
        <dbReference type="Proteomes" id="UP000324629"/>
    </source>
</evidence>
<reference evidence="2 3" key="1">
    <citation type="journal article" date="2019" name="Gigascience">
        <title>Whole-genome sequence of the oriental lung fluke Paragonimus westermani.</title>
        <authorList>
            <person name="Oey H."/>
            <person name="Zakrzewski M."/>
            <person name="Narain K."/>
            <person name="Devi K.R."/>
            <person name="Agatsuma T."/>
            <person name="Nawaratna S."/>
            <person name="Gobert G.N."/>
            <person name="Jones M.K."/>
            <person name="Ragan M.A."/>
            <person name="McManus D.P."/>
            <person name="Krause L."/>
        </authorList>
    </citation>
    <scope>NUCLEOTIDE SEQUENCE [LARGE SCALE GENOMIC DNA]</scope>
    <source>
        <strain evidence="2 3">IND2009</strain>
    </source>
</reference>
<feature type="compositionally biased region" description="Polar residues" evidence="1">
    <location>
        <begin position="478"/>
        <end position="490"/>
    </location>
</feature>
<sequence>MCQNKNVDCGLENYFQPDQTRGDVVEYLTYHSKANGISYIDDDSDDDDDEFGNQADIENVNSLSSYSAQSKTLLGQSDKTYSAFILQFNPSNCASNRSHSDDRWSSMDSYFLQIHRAEGPSTLHSLPSESSVKGVPVLDERSLQENQTILFPSGTSSAAKKFRNDETNDNQFGFFRRPQTYHDTNTTLVVHQTNPSAIHTPRTVLGLRQSSDLAAIKLNLNHPTKDWLSSDAKAAKHSKQEKPTFLSQDKQCITFNLPSCDPCCPTVEVVHTISLRCVPCTGSVDGFVSPVMSRPCLCNNPLLSTNRQQLPPESLNSQTGEQMVLPIVLNPLRSNNTVDTIQPPCISERVSSMDGLVTKEKQDSSQMHENGSTRACCYGSAIEKSSNKRTGNIGFTSESSRDQQLFSEDYRRTGSLTLPRQNFACFSSRNIQHSYINHEKTTNTAPVDETGTYPTSTLNEDPPKRGICCPRVGLTNTHSAPDSVYMNQPPSIARSAEKPSERTSSTAEVKCCRKSAKPKTVAVESSSQDDRRSEVNPLNPSVINEPLSPSVCNLETASVEVTNSVLSKPFTQTLEYSQTNQDEEGRPCYFCFRRRRKWKSILRTDKQIAESLEPGETLGLTSASLATQPMQIIEYKPPRRNESREHTPNSDLWRQVPKYCSEPSQLSQHTWEATAHPTEAPYSNKTQSRSAIVESEAISKGMDLSKELSVQTIVSEVTDPVKIVWDDLSEDRTVTHHAILNQTRSVSLEKAPSFITEHPEWTPHGSVIVEQHAVPSRSSAHCEDKKKPLYNRTGSRKKWSSEAAHVEIEYRAPSHSGIVEQSDSADPNISRPWSAEETTHRLNEISSQLEPNQDYTRLGRTDPPYDSSDDEFYQTVPVEVPTNPTMSTHRNSTQLSWDPLKTSTCGCHYQCPFPVVCVPFPYLATVKMSSAWQCPTAFSCACCCNCYWWCAQPPQPNPNLPFFSSEPVKH</sequence>
<dbReference type="AlphaFoldDB" id="A0A5J4P0V8"/>